<keyword evidence="4" id="KW-1185">Reference proteome</keyword>
<accession>A0A4Y9SR48</accession>
<feature type="domain" description="KfrA N-terminal DNA-binding" evidence="2">
    <location>
        <begin position="7"/>
        <end position="115"/>
    </location>
</feature>
<reference evidence="3 4" key="1">
    <citation type="submission" date="2019-03" db="EMBL/GenBank/DDBJ databases">
        <title>Draft Genome Sequence of Duganella callidus sp. nov., a Novel Duganella Species Isolated from Cultivated Soil.</title>
        <authorList>
            <person name="Raths R."/>
            <person name="Peta V."/>
            <person name="Bucking H."/>
        </authorList>
    </citation>
    <scope>NUCLEOTIDE SEQUENCE [LARGE SCALE GENOMIC DNA]</scope>
    <source>
        <strain evidence="3 4">DN04</strain>
    </source>
</reference>
<keyword evidence="1" id="KW-0175">Coiled coil</keyword>
<dbReference type="AlphaFoldDB" id="A0A4Y9SR48"/>
<organism evidence="3 4">
    <name type="scientific">Duganella callida</name>
    <dbReference type="NCBI Taxonomy" id="2561932"/>
    <lineage>
        <taxon>Bacteria</taxon>
        <taxon>Pseudomonadati</taxon>
        <taxon>Pseudomonadota</taxon>
        <taxon>Betaproteobacteria</taxon>
        <taxon>Burkholderiales</taxon>
        <taxon>Oxalobacteraceae</taxon>
        <taxon>Telluria group</taxon>
        <taxon>Duganella</taxon>
    </lineage>
</organism>
<evidence type="ECO:0000259" key="2">
    <source>
        <dbReference type="Pfam" id="PF11740"/>
    </source>
</evidence>
<protein>
    <recommendedName>
        <fullName evidence="2">KfrA N-terminal DNA-binding domain-containing protein</fullName>
    </recommendedName>
</protein>
<dbReference type="EMBL" id="SPVG01000073">
    <property type="protein sequence ID" value="TFW27113.1"/>
    <property type="molecule type" value="Genomic_DNA"/>
</dbReference>
<dbReference type="Pfam" id="PF11740">
    <property type="entry name" value="KfrA_N"/>
    <property type="match status" value="1"/>
</dbReference>
<dbReference type="RefSeq" id="WP_135201007.1">
    <property type="nucleotide sequence ID" value="NZ_SPVG01000073.1"/>
</dbReference>
<name>A0A4Y9SR48_9BURK</name>
<dbReference type="InterPro" id="IPR021104">
    <property type="entry name" value="KfrA_DNA-bd_N"/>
</dbReference>
<dbReference type="Proteomes" id="UP000297729">
    <property type="component" value="Unassembled WGS sequence"/>
</dbReference>
<evidence type="ECO:0000256" key="1">
    <source>
        <dbReference type="SAM" id="Coils"/>
    </source>
</evidence>
<evidence type="ECO:0000313" key="3">
    <source>
        <dbReference type="EMBL" id="TFW27113.1"/>
    </source>
</evidence>
<proteinExistence type="predicted"/>
<dbReference type="OrthoDB" id="7015148at2"/>
<evidence type="ECO:0000313" key="4">
    <source>
        <dbReference type="Proteomes" id="UP000297729"/>
    </source>
</evidence>
<comment type="caution">
    <text evidence="3">The sequence shown here is derived from an EMBL/GenBank/DDBJ whole genome shotgun (WGS) entry which is preliminary data.</text>
</comment>
<feature type="coiled-coil region" evidence="1">
    <location>
        <begin position="88"/>
        <end position="122"/>
    </location>
</feature>
<gene>
    <name evidence="3" type="ORF">E4L98_07865</name>
</gene>
<sequence length="176" mass="18886">MARTGLTKSQVRTSRDQLLAEGRYPSVDAVRLALGNTGSKSTIHKYLKELAEEDSQADGLKREDTARTLQALVEQLADKLHAGADQRIRSYELALQEKDEELAALRNTVAWLEAKLAALQGAAADGEADTGFGNFSDLLLGTRGGRNDDSPFNVILSGGRSAVFGVDGAIQITLRS</sequence>